<evidence type="ECO:0008006" key="4">
    <source>
        <dbReference type="Google" id="ProtNLM"/>
    </source>
</evidence>
<accession>A0A8S1UHM1</accession>
<dbReference type="Proteomes" id="UP000683925">
    <property type="component" value="Unassembled WGS sequence"/>
</dbReference>
<evidence type="ECO:0000256" key="1">
    <source>
        <dbReference type="SAM" id="Phobius"/>
    </source>
</evidence>
<keyword evidence="1" id="KW-0472">Membrane</keyword>
<dbReference type="AlphaFoldDB" id="A0A8S1UHM1"/>
<keyword evidence="3" id="KW-1185">Reference proteome</keyword>
<feature type="transmembrane region" description="Helical" evidence="1">
    <location>
        <begin position="262"/>
        <end position="285"/>
    </location>
</feature>
<evidence type="ECO:0000313" key="3">
    <source>
        <dbReference type="Proteomes" id="UP000683925"/>
    </source>
</evidence>
<keyword evidence="1" id="KW-1133">Transmembrane helix</keyword>
<protein>
    <recommendedName>
        <fullName evidence="4">Transmembrane protein</fullName>
    </recommendedName>
</protein>
<dbReference type="EMBL" id="CAJJDP010000045">
    <property type="protein sequence ID" value="CAD8164518.1"/>
    <property type="molecule type" value="Genomic_DNA"/>
</dbReference>
<keyword evidence="1" id="KW-0812">Transmembrane</keyword>
<sequence length="357" mass="41646">MFNQSELLSQRGSYAQASSYTKEINKIESIVPTDSIKLGQQYQQYQKQLSRPICNSQQVHVTQKAVLFELLKNQTAYRDAIKISLCLQIHFQKLKMARYFWLNSSSSLESKLYDLQKEILQQKHFNLKMFCNHLLKKLMGNRMCEWYIWNLHNNRLILKFQIKSVLNLSVIKFKSLIQTEHYWELTFAKTILLVLIVTLDMVNSCIDDGINYHTKAHAINLEPKVGSYSQSTSGTTATEKQLLINNFAAVIKDKIAQDLNELLQLVLLPILLLILLVNLLILNLANANISLFEMVKDIKFTEILQINVTEFKTLPQSQSFFLQSYIYWRNSKISYYGAAVVTPKKYYKLESYRILFR</sequence>
<gene>
    <name evidence="2" type="ORF">POCTA_138.1.T0450094</name>
</gene>
<organism evidence="2 3">
    <name type="scientific">Paramecium octaurelia</name>
    <dbReference type="NCBI Taxonomy" id="43137"/>
    <lineage>
        <taxon>Eukaryota</taxon>
        <taxon>Sar</taxon>
        <taxon>Alveolata</taxon>
        <taxon>Ciliophora</taxon>
        <taxon>Intramacronucleata</taxon>
        <taxon>Oligohymenophorea</taxon>
        <taxon>Peniculida</taxon>
        <taxon>Parameciidae</taxon>
        <taxon>Paramecium</taxon>
    </lineage>
</organism>
<proteinExistence type="predicted"/>
<evidence type="ECO:0000313" key="2">
    <source>
        <dbReference type="EMBL" id="CAD8164518.1"/>
    </source>
</evidence>
<reference evidence="2" key="1">
    <citation type="submission" date="2021-01" db="EMBL/GenBank/DDBJ databases">
        <authorList>
            <consortium name="Genoscope - CEA"/>
            <person name="William W."/>
        </authorList>
    </citation>
    <scope>NUCLEOTIDE SEQUENCE</scope>
</reference>
<comment type="caution">
    <text evidence="2">The sequence shown here is derived from an EMBL/GenBank/DDBJ whole genome shotgun (WGS) entry which is preliminary data.</text>
</comment>
<name>A0A8S1UHM1_PAROT</name>